<protein>
    <recommendedName>
        <fullName evidence="4">Acyl-CoA dehydrogenase/oxidase C-terminal domain-containing protein</fullName>
    </recommendedName>
</protein>
<organism evidence="2 3">
    <name type="scientific">Amycolatopsis acidiphila</name>
    <dbReference type="NCBI Taxonomy" id="715473"/>
    <lineage>
        <taxon>Bacteria</taxon>
        <taxon>Bacillati</taxon>
        <taxon>Actinomycetota</taxon>
        <taxon>Actinomycetes</taxon>
        <taxon>Pseudonocardiales</taxon>
        <taxon>Pseudonocardiaceae</taxon>
        <taxon>Amycolatopsis</taxon>
    </lineage>
</organism>
<dbReference type="RefSeq" id="WP_144636327.1">
    <property type="nucleotide sequence ID" value="NZ_BNAX01000017.1"/>
</dbReference>
<comment type="caution">
    <text evidence="2">The sequence shown here is derived from an EMBL/GenBank/DDBJ whole genome shotgun (WGS) entry which is preliminary data.</text>
</comment>
<evidence type="ECO:0000256" key="1">
    <source>
        <dbReference type="SAM" id="MobiDB-lite"/>
    </source>
</evidence>
<gene>
    <name evidence="2" type="ORF">FNH06_08590</name>
</gene>
<sequence length="116" mass="12599">MAMTGTGALGLAAGRPSPGHGRIGEWGAELTKQRAAATFELRSHSWLARSAHQVHGATGFLQEHRLAPGQPWSWCDEYIPTTHLESALDRVAIEARCLRTLANFHAHEVIDGPVLL</sequence>
<evidence type="ECO:0000313" key="2">
    <source>
        <dbReference type="EMBL" id="TVT23905.1"/>
    </source>
</evidence>
<keyword evidence="3" id="KW-1185">Reference proteome</keyword>
<name>A0A558AI13_9PSEU</name>
<dbReference type="AlphaFoldDB" id="A0A558AI13"/>
<evidence type="ECO:0000313" key="3">
    <source>
        <dbReference type="Proteomes" id="UP000318578"/>
    </source>
</evidence>
<dbReference type="OrthoDB" id="2450120at2"/>
<dbReference type="Proteomes" id="UP000318578">
    <property type="component" value="Unassembled WGS sequence"/>
</dbReference>
<feature type="region of interest" description="Disordered" evidence="1">
    <location>
        <begin position="1"/>
        <end position="20"/>
    </location>
</feature>
<evidence type="ECO:0008006" key="4">
    <source>
        <dbReference type="Google" id="ProtNLM"/>
    </source>
</evidence>
<proteinExistence type="predicted"/>
<reference evidence="2 3" key="1">
    <citation type="submission" date="2019-07" db="EMBL/GenBank/DDBJ databases">
        <title>New species of Amycolatopsis and Streptomyces.</title>
        <authorList>
            <person name="Duangmal K."/>
            <person name="Teo W.F.A."/>
            <person name="Lipun K."/>
        </authorList>
    </citation>
    <scope>NUCLEOTIDE SEQUENCE [LARGE SCALE GENOMIC DNA]</scope>
    <source>
        <strain evidence="2 3">JCM 30562</strain>
    </source>
</reference>
<dbReference type="EMBL" id="VJZA01000009">
    <property type="protein sequence ID" value="TVT23905.1"/>
    <property type="molecule type" value="Genomic_DNA"/>
</dbReference>
<feature type="compositionally biased region" description="Low complexity" evidence="1">
    <location>
        <begin position="1"/>
        <end position="14"/>
    </location>
</feature>
<accession>A0A558AI13</accession>